<reference evidence="1" key="1">
    <citation type="submission" date="2019-02" db="EMBL/GenBank/DDBJ databases">
        <title>Genome sequencing of Clostridium botulinum clinical isolates.</title>
        <authorList>
            <person name="Brunt J."/>
            <person name="Van Vliet A.H.M."/>
            <person name="Stringer S.C."/>
            <person name="Grant K.A."/>
            <person name="Carter A.C."/>
            <person name="Peck M.W."/>
        </authorList>
    </citation>
    <scope>NUCLEOTIDE SEQUENCE</scope>
    <source>
        <strain evidence="1">H114400598</strain>
    </source>
</reference>
<gene>
    <name evidence="1" type="ORF">EXM56_02705</name>
</gene>
<dbReference type="AlphaFoldDB" id="A0A6G4CLC2"/>
<protein>
    <submittedName>
        <fullName evidence="1">Uncharacterized protein</fullName>
    </submittedName>
</protein>
<sequence length="110" mass="12704">MLNKVAKIKYIAIKKSKCYTKELKLSYKQLETIVEMGQDYSKVIEERIKELDGNKSYKLALYNYKKEEVLKIANYIAENIGYCKSCNKVKKKDDIGLDPLTAASILNKDK</sequence>
<evidence type="ECO:0000313" key="1">
    <source>
        <dbReference type="EMBL" id="NEZ74275.1"/>
    </source>
</evidence>
<proteinExistence type="predicted"/>
<organism evidence="1">
    <name type="scientific">Clostridium botulinum</name>
    <dbReference type="NCBI Taxonomy" id="1491"/>
    <lineage>
        <taxon>Bacteria</taxon>
        <taxon>Bacillati</taxon>
        <taxon>Bacillota</taxon>
        <taxon>Clostridia</taxon>
        <taxon>Eubacteriales</taxon>
        <taxon>Clostridiaceae</taxon>
        <taxon>Clostridium</taxon>
    </lineage>
</organism>
<accession>A0A6G4CLC2</accession>
<name>A0A6G4CLC2_CLOBO</name>
<dbReference type="EMBL" id="SGKT01000004">
    <property type="protein sequence ID" value="NEZ74275.1"/>
    <property type="molecule type" value="Genomic_DNA"/>
</dbReference>
<comment type="caution">
    <text evidence="1">The sequence shown here is derived from an EMBL/GenBank/DDBJ whole genome shotgun (WGS) entry which is preliminary data.</text>
</comment>